<accession>A0ACC1HUE9</accession>
<reference evidence="1" key="1">
    <citation type="submission" date="2022-06" db="EMBL/GenBank/DDBJ databases">
        <title>Phylogenomic reconstructions and comparative analyses of Kickxellomycotina fungi.</title>
        <authorList>
            <person name="Reynolds N.K."/>
            <person name="Stajich J.E."/>
            <person name="Barry K."/>
            <person name="Grigoriev I.V."/>
            <person name="Crous P."/>
            <person name="Smith M.E."/>
        </authorList>
    </citation>
    <scope>NUCLEOTIDE SEQUENCE</scope>
    <source>
        <strain evidence="1">RSA 2271</strain>
    </source>
</reference>
<evidence type="ECO:0000313" key="1">
    <source>
        <dbReference type="EMBL" id="KAJ1679665.1"/>
    </source>
</evidence>
<evidence type="ECO:0000313" key="2">
    <source>
        <dbReference type="Proteomes" id="UP001145114"/>
    </source>
</evidence>
<keyword evidence="2" id="KW-1185">Reference proteome</keyword>
<protein>
    <submittedName>
        <fullName evidence="1">Uncharacterized protein</fullName>
    </submittedName>
</protein>
<dbReference type="EMBL" id="JAMZIH010000245">
    <property type="protein sequence ID" value="KAJ1679665.1"/>
    <property type="molecule type" value="Genomic_DNA"/>
</dbReference>
<sequence>MNIQFAPTQNKFKNSFYRADDAPMDIEPTNSDTWVQNLENSIVPPRKRQFTETQLPTAPTNSRAPSTGPSNFASTQNGPSLGLGSAFLFSPPSIDSYADENDAMEIDTIKPGVRTQDQQPISPNAAIRVHRRRQREKVLTGREESGSSSMSLMPLPRGQRRGSATEQSCPPRSQGPSSASEDDSRSSPSRGDSDDESNDERRLMRFGAEKRENVASWFGVSHDQLRAHRDIPLIASGYLQLFFNLFMVSIVLFIVTQVILTIRQDVHMKVQEYSAAEIINGFTDHISVKTMVRRWKGKDFYWIDKNDTEHVPTNTLSTQACLFRLVLFLMIIFFLTLFFGTLFISNFAFGTYRRNRSQQLSIMYGHGGGGSAGNTPNGPQFQPDHPGNGGYFRNDFARMPEELYRSTPSRKLRLAWHRAAPSSAKHNRRRLTPGH</sequence>
<dbReference type="Proteomes" id="UP001145114">
    <property type="component" value="Unassembled WGS sequence"/>
</dbReference>
<organism evidence="1 2">
    <name type="scientific">Spiromyces aspiralis</name>
    <dbReference type="NCBI Taxonomy" id="68401"/>
    <lineage>
        <taxon>Eukaryota</taxon>
        <taxon>Fungi</taxon>
        <taxon>Fungi incertae sedis</taxon>
        <taxon>Zoopagomycota</taxon>
        <taxon>Kickxellomycotina</taxon>
        <taxon>Kickxellomycetes</taxon>
        <taxon>Kickxellales</taxon>
        <taxon>Kickxellaceae</taxon>
        <taxon>Spiromyces</taxon>
    </lineage>
</organism>
<name>A0ACC1HUE9_9FUNG</name>
<proteinExistence type="predicted"/>
<gene>
    <name evidence="1" type="ORF">EV182_001586</name>
</gene>
<comment type="caution">
    <text evidence="1">The sequence shown here is derived from an EMBL/GenBank/DDBJ whole genome shotgun (WGS) entry which is preliminary data.</text>
</comment>